<feature type="domain" description="4Fe-4S ferredoxin-type" evidence="1">
    <location>
        <begin position="854"/>
        <end position="885"/>
    </location>
</feature>
<dbReference type="PANTHER" id="PTHR42783:SF3">
    <property type="entry name" value="GLUTAMATE SYNTHASE [NADPH] SMALL CHAIN-RELATED"/>
    <property type="match status" value="1"/>
</dbReference>
<dbReference type="PROSITE" id="PS51318">
    <property type="entry name" value="TAT"/>
    <property type="match status" value="1"/>
</dbReference>
<feature type="domain" description="4Fe-4S ferredoxin-type" evidence="1">
    <location>
        <begin position="886"/>
        <end position="915"/>
    </location>
</feature>
<gene>
    <name evidence="2" type="ORF">F8C82_00515</name>
</gene>
<organism evidence="2 3">
    <name type="scientific">Phaeocystidibacter marisrubri</name>
    <dbReference type="NCBI Taxonomy" id="1577780"/>
    <lineage>
        <taxon>Bacteria</taxon>
        <taxon>Pseudomonadati</taxon>
        <taxon>Bacteroidota</taxon>
        <taxon>Flavobacteriia</taxon>
        <taxon>Flavobacteriales</taxon>
        <taxon>Phaeocystidibacteraceae</taxon>
        <taxon>Phaeocystidibacter</taxon>
    </lineage>
</organism>
<evidence type="ECO:0000259" key="1">
    <source>
        <dbReference type="PROSITE" id="PS51379"/>
    </source>
</evidence>
<dbReference type="AlphaFoldDB" id="A0A6L3ZH18"/>
<sequence length="1036" mass="112936">MATTKKYWKSNDELAETPVAQQLAQNEFAEEIPVEDFLGNENALGNSSTTRRDFLKYLGFSTAAATLAACESPVVNSIPYVVKPDSLTPGVPNYYASTFYDGHDFASILVKTREGRPIKVEPNDMAMFNGGTNARVQASVLSLYDSARLRHPMKGGEEVNWTDVLASLRSELEAANNSGKQVVLMTSSIISPSTSKVIADLGAAYTNFKHVTYDPVSFSAKLDLWNDLTGMRAIPTYKLANAKLVVGVGADFLFNYTGQDMASEYAEARTPGEGMIRHIQIETQLSLTGANADKRLKLKSSQQGAALLHLYNVVAGGTGNATLAAAELPAELKTSIQRVGEELLKNRGKSLVLAGNNNYAQEALAAGINNMLGNMGTTVDTATPVYLRSGDDKAVATLMSDMKAGKVGALLTWGVNPSYSLNGFADASSKVATTAALTDRMDETARNFGYALPVNHYLESWGDVMPTSKVYGMVQPTIRPLFDSKHGQDILLALAGKDADYYSYLKNFFMMNMQVSHPTLSWNTILHDGMVEVSSMVEPAMNAEAIDMNAAASSANKEAKGAGEIELFFYQKNGLGNGNQANNPWLQELPDPISRVSWDNYATISQADAAEGAWDLETSTDSTGAYNGKTITIQVGDKTLEKVPVFVQPGQAQGTIGLAVGYGRTDIGKAGSDVGVNAYVLMGNDHYVTDAKITAKSDDHEHGFACIQLAHTMMGRRIVNETTLDTFLGSDPSEWNELPLFDTYQGKMRADKVNLWEDHDHETGNMWNMSMDLNKCLGCGACVVACHLENNVPVVGKDEVRKHRDMHWLRIDRYYSSEDTFSGDEEKVEEMSGLFGENGSLGGFNKLEAANENPQVVFQPVMCQHCNHAPCETVCPVGATAHSKEGLNHMAYNRCIGTRYCANNCPYKVRRFNWFNYQGNESRFGDVNPALDEYGKMVLNPDVVVRARGVMEKCSMCIQRIQYNKLEAKKAGKPIEDGAFTTACAQACGTGAIVFGDVNNPESAIAKVKQDPRAYHLLEEVGTQPSVFYQTKVRNA</sequence>
<dbReference type="Proteomes" id="UP000484164">
    <property type="component" value="Unassembled WGS sequence"/>
</dbReference>
<dbReference type="CDD" id="cd10551">
    <property type="entry name" value="PsrB"/>
    <property type="match status" value="1"/>
</dbReference>
<dbReference type="SUPFAM" id="SSF54862">
    <property type="entry name" value="4Fe-4S ferredoxins"/>
    <property type="match status" value="1"/>
</dbReference>
<keyword evidence="3" id="KW-1185">Reference proteome</keyword>
<dbReference type="Gene3D" id="3.30.2070.10">
    <property type="entry name" value="Formate dehydrogenase/DMSO reductase"/>
    <property type="match status" value="1"/>
</dbReference>
<reference evidence="2 3" key="1">
    <citation type="submission" date="2019-10" db="EMBL/GenBank/DDBJ databases">
        <title>Genome sequence of Phaeocystidibacter marisrubri JCM30614 (type strain).</title>
        <authorList>
            <person name="Bowman J.P."/>
        </authorList>
    </citation>
    <scope>NUCLEOTIDE SEQUENCE [LARGE SCALE GENOMIC DNA]</scope>
    <source>
        <strain evidence="2 3">JCM 30614</strain>
    </source>
</reference>
<dbReference type="InterPro" id="IPR006311">
    <property type="entry name" value="TAT_signal"/>
</dbReference>
<dbReference type="Pfam" id="PF12838">
    <property type="entry name" value="Fer4_7"/>
    <property type="match status" value="1"/>
</dbReference>
<dbReference type="Gene3D" id="3.40.228.10">
    <property type="entry name" value="Dimethylsulfoxide Reductase, domain 2"/>
    <property type="match status" value="1"/>
</dbReference>
<dbReference type="InterPro" id="IPR017896">
    <property type="entry name" value="4Fe4S_Fe-S-bd"/>
</dbReference>
<name>A0A6L3ZH18_9FLAO</name>
<dbReference type="EMBL" id="WBVQ01000001">
    <property type="protein sequence ID" value="KAB2816913.1"/>
    <property type="molecule type" value="Genomic_DNA"/>
</dbReference>
<dbReference type="SUPFAM" id="SSF53706">
    <property type="entry name" value="Formate dehydrogenase/DMSO reductase, domains 1-3"/>
    <property type="match status" value="1"/>
</dbReference>
<dbReference type="PROSITE" id="PS51379">
    <property type="entry name" value="4FE4S_FER_2"/>
    <property type="match status" value="3"/>
</dbReference>
<dbReference type="Gene3D" id="3.30.70.20">
    <property type="match status" value="2"/>
</dbReference>
<accession>A0A6L3ZH18</accession>
<dbReference type="InterPro" id="IPR030948">
    <property type="entry name" value="TAT_var_transloc_signal_dom"/>
</dbReference>
<evidence type="ECO:0000313" key="2">
    <source>
        <dbReference type="EMBL" id="KAB2816913.1"/>
    </source>
</evidence>
<proteinExistence type="predicted"/>
<evidence type="ECO:0000313" key="3">
    <source>
        <dbReference type="Proteomes" id="UP000484164"/>
    </source>
</evidence>
<dbReference type="OrthoDB" id="9779457at2"/>
<comment type="caution">
    <text evidence="2">The sequence shown here is derived from an EMBL/GenBank/DDBJ whole genome shotgun (WGS) entry which is preliminary data.</text>
</comment>
<dbReference type="RefSeq" id="WP_151691485.1">
    <property type="nucleotide sequence ID" value="NZ_BMGX01000002.1"/>
</dbReference>
<feature type="domain" description="4Fe-4S ferredoxin-type" evidence="1">
    <location>
        <begin position="767"/>
        <end position="797"/>
    </location>
</feature>
<dbReference type="Gene3D" id="3.40.50.740">
    <property type="match status" value="1"/>
</dbReference>
<dbReference type="NCBIfam" id="TIGR04519">
    <property type="entry name" value="MoCo_extend_TAT"/>
    <property type="match status" value="1"/>
</dbReference>
<protein>
    <submittedName>
        <fullName evidence="2">4Fe-4S dicluster domain-containing protein</fullName>
    </submittedName>
</protein>
<dbReference type="InterPro" id="IPR019546">
    <property type="entry name" value="TAT_signal_bac_arc"/>
</dbReference>
<dbReference type="PANTHER" id="PTHR42783">
    <property type="entry name" value="GLUTAMATE SYNTHASE [NADPH] SMALL CHAIN"/>
    <property type="match status" value="1"/>
</dbReference>
<dbReference type="NCBIfam" id="TIGR01409">
    <property type="entry name" value="TAT_signal_seq"/>
    <property type="match status" value="1"/>
</dbReference>